<dbReference type="Proteomes" id="UP001597168">
    <property type="component" value="Unassembled WGS sequence"/>
</dbReference>
<keyword evidence="2" id="KW-1185">Reference proteome</keyword>
<evidence type="ECO:0000313" key="2">
    <source>
        <dbReference type="Proteomes" id="UP001597168"/>
    </source>
</evidence>
<protein>
    <submittedName>
        <fullName evidence="1">Uncharacterized protein</fullName>
    </submittedName>
</protein>
<name>A0ABW3QGT8_9PSEU</name>
<gene>
    <name evidence="1" type="ORF">ACFQ3T_02390</name>
</gene>
<organism evidence="1 2">
    <name type="scientific">Saccharothrix hoggarensis</name>
    <dbReference type="NCBI Taxonomy" id="913853"/>
    <lineage>
        <taxon>Bacteria</taxon>
        <taxon>Bacillati</taxon>
        <taxon>Actinomycetota</taxon>
        <taxon>Actinomycetes</taxon>
        <taxon>Pseudonocardiales</taxon>
        <taxon>Pseudonocardiaceae</taxon>
        <taxon>Saccharothrix</taxon>
    </lineage>
</organism>
<proteinExistence type="predicted"/>
<sequence length="128" mass="13143">MYDANARLLWTSADWGGTFAANKTSGLINLREVADVWLAVAVTGAAGGTAPTLDVVLDLRDNAAPLPNWFLGALAVDPITAGASAKHTAGGLHIATKPLVLPEYGRIRATLGGTSPTFAGVTVSLFGR</sequence>
<dbReference type="RefSeq" id="WP_380719237.1">
    <property type="nucleotide sequence ID" value="NZ_JBHTLK010000005.1"/>
</dbReference>
<accession>A0ABW3QGT8</accession>
<comment type="caution">
    <text evidence="1">The sequence shown here is derived from an EMBL/GenBank/DDBJ whole genome shotgun (WGS) entry which is preliminary data.</text>
</comment>
<reference evidence="2" key="1">
    <citation type="journal article" date="2019" name="Int. J. Syst. Evol. Microbiol.">
        <title>The Global Catalogue of Microorganisms (GCM) 10K type strain sequencing project: providing services to taxonomists for standard genome sequencing and annotation.</title>
        <authorList>
            <consortium name="The Broad Institute Genomics Platform"/>
            <consortium name="The Broad Institute Genome Sequencing Center for Infectious Disease"/>
            <person name="Wu L."/>
            <person name="Ma J."/>
        </authorList>
    </citation>
    <scope>NUCLEOTIDE SEQUENCE [LARGE SCALE GENOMIC DNA]</scope>
    <source>
        <strain evidence="2">CCUG 60214</strain>
    </source>
</reference>
<evidence type="ECO:0000313" key="1">
    <source>
        <dbReference type="EMBL" id="MFD1145969.1"/>
    </source>
</evidence>
<dbReference type="EMBL" id="JBHTLK010000005">
    <property type="protein sequence ID" value="MFD1145969.1"/>
    <property type="molecule type" value="Genomic_DNA"/>
</dbReference>